<gene>
    <name evidence="2" type="ORF">INT43_007311</name>
</gene>
<organism evidence="2 3">
    <name type="scientific">Mortierella isabellina</name>
    <name type="common">Filamentous fungus</name>
    <name type="synonym">Umbelopsis isabellina</name>
    <dbReference type="NCBI Taxonomy" id="91625"/>
    <lineage>
        <taxon>Eukaryota</taxon>
        <taxon>Fungi</taxon>
        <taxon>Fungi incertae sedis</taxon>
        <taxon>Mucoromycota</taxon>
        <taxon>Mucoromycotina</taxon>
        <taxon>Umbelopsidomycetes</taxon>
        <taxon>Umbelopsidales</taxon>
        <taxon>Umbelopsidaceae</taxon>
        <taxon>Umbelopsis</taxon>
    </lineage>
</organism>
<dbReference type="FunFam" id="3.30.830.10:FF:000031">
    <property type="entry name" value="Putative zinc metalloprotease"/>
    <property type="match status" value="1"/>
</dbReference>
<dbReference type="SUPFAM" id="SSF63411">
    <property type="entry name" value="LuxS/MPP-like metallohydrolase"/>
    <property type="match status" value="2"/>
</dbReference>
<dbReference type="EMBL" id="JAEPQZ010000004">
    <property type="protein sequence ID" value="KAG2182381.1"/>
    <property type="molecule type" value="Genomic_DNA"/>
</dbReference>
<accession>A0A8H7PYC7</accession>
<comment type="caution">
    <text evidence="2">The sequence shown here is derived from an EMBL/GenBank/DDBJ whole genome shotgun (WGS) entry which is preliminary data.</text>
</comment>
<dbReference type="AlphaFoldDB" id="A0A8H7PYC7"/>
<feature type="domain" description="Peptidase M16 C-terminal" evidence="1">
    <location>
        <begin position="40"/>
        <end position="225"/>
    </location>
</feature>
<feature type="non-terminal residue" evidence="2">
    <location>
        <position position="1"/>
    </location>
</feature>
<protein>
    <recommendedName>
        <fullName evidence="1">Peptidase M16 C-terminal domain-containing protein</fullName>
    </recommendedName>
</protein>
<dbReference type="Gene3D" id="3.30.830.10">
    <property type="entry name" value="Metalloenzyme, LuxS/M16 peptidase-like"/>
    <property type="match status" value="2"/>
</dbReference>
<reference evidence="2" key="1">
    <citation type="submission" date="2020-12" db="EMBL/GenBank/DDBJ databases">
        <title>Metabolic potential, ecology and presence of endohyphal bacteria is reflected in genomic diversity of Mucoromycotina.</title>
        <authorList>
            <person name="Muszewska A."/>
            <person name="Okrasinska A."/>
            <person name="Steczkiewicz K."/>
            <person name="Drgas O."/>
            <person name="Orlowska M."/>
            <person name="Perlinska-Lenart U."/>
            <person name="Aleksandrzak-Piekarczyk T."/>
            <person name="Szatraj K."/>
            <person name="Zielenkiewicz U."/>
            <person name="Pilsyk S."/>
            <person name="Malc E."/>
            <person name="Mieczkowski P."/>
            <person name="Kruszewska J.S."/>
            <person name="Biernat P."/>
            <person name="Pawlowska J."/>
        </authorList>
    </citation>
    <scope>NUCLEOTIDE SEQUENCE</scope>
    <source>
        <strain evidence="2">WA0000067209</strain>
    </source>
</reference>
<evidence type="ECO:0000259" key="1">
    <source>
        <dbReference type="Pfam" id="PF05193"/>
    </source>
</evidence>
<keyword evidence="3" id="KW-1185">Reference proteome</keyword>
<dbReference type="PANTHER" id="PTHR43016:SF16">
    <property type="entry name" value="METALLOPROTEASE, PUTATIVE (AFU_ORTHOLOGUE AFUA_4G07610)-RELATED"/>
    <property type="match status" value="1"/>
</dbReference>
<proteinExistence type="predicted"/>
<evidence type="ECO:0000313" key="2">
    <source>
        <dbReference type="EMBL" id="KAG2182381.1"/>
    </source>
</evidence>
<dbReference type="Pfam" id="PF05193">
    <property type="entry name" value="Peptidase_M16_C"/>
    <property type="match status" value="1"/>
</dbReference>
<dbReference type="InterPro" id="IPR007863">
    <property type="entry name" value="Peptidase_M16_C"/>
</dbReference>
<evidence type="ECO:0000313" key="3">
    <source>
        <dbReference type="Proteomes" id="UP000654370"/>
    </source>
</evidence>
<dbReference type="OrthoDB" id="4953at2759"/>
<dbReference type="InterPro" id="IPR011249">
    <property type="entry name" value="Metalloenz_LuxS/M16"/>
</dbReference>
<name>A0A8H7PYC7_MORIS</name>
<dbReference type="GO" id="GO:0046872">
    <property type="term" value="F:metal ion binding"/>
    <property type="evidence" value="ECO:0007669"/>
    <property type="project" value="InterPro"/>
</dbReference>
<sequence>MQGRQNSSEDRMQLCMQRHMFPEGCGYRSETGGLMKELRDITVDQIRDYHKSYYRPDNLCLIITGKIDHGKLLAALAPVEANILSKEKPAPMKRPWVESPSVPKLTKSIEETVLFPDEDESMGEVMLSWNGPECHEFLELKAIDILNTYLTDSPVSVLQKEFVEIEDPLCTDIDFHITDQLRSVLTCNITNVPEEELDEFVPMFFDTLKSVIETEGIDMNRMETIILRDKLKLLNNIETNSHFSAAITCIGDFLYGKEDGSDLEKACQDLKYLNQLLKYTNEDWTRLLEKWYVNNPHISLLGKPSAEFADQLLKDESKRIEKQCERLGETKLAELEQKLEECKQENEVPVPPEVVNDVPIPSVSSIDFIEVLTAREPDDGL</sequence>
<dbReference type="PANTHER" id="PTHR43016">
    <property type="entry name" value="PRESEQUENCE PROTEASE"/>
    <property type="match status" value="1"/>
</dbReference>
<dbReference type="Proteomes" id="UP000654370">
    <property type="component" value="Unassembled WGS sequence"/>
</dbReference>